<dbReference type="Gene3D" id="3.30.1360.200">
    <property type="match status" value="1"/>
</dbReference>
<feature type="transmembrane region" description="Helical" evidence="9">
    <location>
        <begin position="752"/>
        <end position="772"/>
    </location>
</feature>
<accession>A0ABP3Q1W7</accession>
<dbReference type="InterPro" id="IPR048631">
    <property type="entry name" value="SecD_1st"/>
</dbReference>
<keyword evidence="6 9" id="KW-1133">Transmembrane helix</keyword>
<keyword evidence="2 9" id="KW-0813">Transport</keyword>
<dbReference type="InterPro" id="IPR022645">
    <property type="entry name" value="SecD/SecF_bac"/>
</dbReference>
<keyword evidence="7 9" id="KW-0811">Translocation</keyword>
<name>A0ABP3Q1W7_9PROT</name>
<dbReference type="InterPro" id="IPR022813">
    <property type="entry name" value="SecD/SecF_arch_bac"/>
</dbReference>
<sequence length="884" mass="94186">MQARAAPLRAPAKDANRPMMYFARWKTAAIGAVLLLGVLLCLPNLFPASSLPDWARRISLGLDLRGGSYLLLEVDLNAVVRERLEGLADGARTRLRNANIGYVNLSADPAGRRVSFRVRDPAQAEPAARQVRELANQITTSAGTSVPDIEVAAAPDGTVTATLTEAGLRSKATGAVEQSIEIVRRRVDETGVAEALVARQGQNRVLVQLPGVEDPNRIKELIGKTAKMTFHLLDEGANPAAGGAPPPGVMFLPGDRAGAQERYAVRRRVEVDGGNLTDARAGQDSRTGEWVVNFAFDSVGTRRFADTTRQNVGRPFAIVLDERVITAPVIREPITGGRGQISGSFTAQSANDLAVLLRAGALPAPLTVVEERSVGPELGADAIRAGMISLAVGTAFVFLYMGLAYGLFGWFANIALMFNIVLLLAGLSLLEATLTLPGIAGIVLTLGTALDANILINERIREEVQNGRSPINALEAGYTRASGTILDSNLTNLIAMVCLYVFGSGPVKGFAVTVSIGTVVQMWTATVLTRLMVAWWYRRTRPSELPVFQRPGLPLLERLRRPLFRVFPDNTRIPFMRGARIGLIVSAILSSVSLAIAFYPGLEKGVDFKGGITMELRTPGPADLARLRSAVSGLNLGDVGLQEFGDASTVLVRLPVQADEAGTQTAVNAVRGAAEGVAPGTRVLRVEAVGNRISAELFQGGLLALGLSFLAMLLYIWFRFEWHFGIAAIATLLLDTTKTVGLMVLFGIEFNLTTVAAILTVIGFSANDKVVVFDRMRENLRRYKAMPMRELVDLSINETMNRSIGTSVTLLLAALPLAMFGGDTLSGFAWVMVAGIVISAASSVFIAAPIVLFAGKDRAPPPPAPAAGARVPDKRPAAPSPVGG</sequence>
<dbReference type="Pfam" id="PF07549">
    <property type="entry name" value="Sec_GG"/>
    <property type="match status" value="2"/>
</dbReference>
<dbReference type="InterPro" id="IPR055344">
    <property type="entry name" value="SecD_SecF_C_bact"/>
</dbReference>
<protein>
    <recommendedName>
        <fullName evidence="9 10">Multifunctional fusion protein</fullName>
    </recommendedName>
    <domain>
        <recommendedName>
            <fullName evidence="9">Protein translocase subunit SecD</fullName>
        </recommendedName>
    </domain>
    <domain>
        <recommendedName>
            <fullName evidence="10">Protein-export membrane protein SecF</fullName>
        </recommendedName>
    </domain>
</protein>
<dbReference type="PANTHER" id="PTHR30081">
    <property type="entry name" value="PROTEIN-EXPORT MEMBRANE PROTEIN SEC"/>
    <property type="match status" value="1"/>
</dbReference>
<comment type="subunit">
    <text evidence="9">Forms a complex with SecF. Part of the essential Sec protein translocation apparatus which comprises SecA, SecYEG and auxiliary proteins SecDF-YajC and YidC.</text>
</comment>
<evidence type="ECO:0000256" key="1">
    <source>
        <dbReference type="ARBA" id="ARBA00004651"/>
    </source>
</evidence>
<feature type="transmembrane region" description="Helical" evidence="9">
    <location>
        <begin position="509"/>
        <end position="533"/>
    </location>
</feature>
<keyword evidence="8 9" id="KW-0472">Membrane</keyword>
<comment type="subcellular location">
    <subcellularLocation>
        <location evidence="1 9">Cell membrane</location>
        <topology evidence="1 9">Multi-pass membrane protein</topology>
    </subcellularLocation>
</comment>
<feature type="domain" description="SecDF P1 head subdomain" evidence="14">
    <location>
        <begin position="259"/>
        <end position="364"/>
    </location>
</feature>
<evidence type="ECO:0000256" key="7">
    <source>
        <dbReference type="ARBA" id="ARBA00023010"/>
    </source>
</evidence>
<dbReference type="PANTHER" id="PTHR30081:SF1">
    <property type="entry name" value="PROTEIN TRANSLOCASE SUBUNIT SECD"/>
    <property type="match status" value="1"/>
</dbReference>
<feature type="transmembrane region" description="Helical" evidence="9">
    <location>
        <begin position="804"/>
        <end position="822"/>
    </location>
</feature>
<evidence type="ECO:0000256" key="5">
    <source>
        <dbReference type="ARBA" id="ARBA00022927"/>
    </source>
</evidence>
<keyword evidence="16" id="KW-1185">Reference proteome</keyword>
<dbReference type="PRINTS" id="PR01755">
    <property type="entry name" value="SECFTRNLCASE"/>
</dbReference>
<keyword evidence="5 9" id="KW-0653">Protein transport</keyword>
<evidence type="ECO:0000256" key="2">
    <source>
        <dbReference type="ARBA" id="ARBA00022448"/>
    </source>
</evidence>
<evidence type="ECO:0000313" key="16">
    <source>
        <dbReference type="Proteomes" id="UP001501588"/>
    </source>
</evidence>
<dbReference type="Pfam" id="PF21760">
    <property type="entry name" value="SecD_1st"/>
    <property type="match status" value="1"/>
</dbReference>
<dbReference type="Gene3D" id="1.20.1640.10">
    <property type="entry name" value="Multidrug efflux transporter AcrB transmembrane domain"/>
    <property type="match status" value="2"/>
</dbReference>
<feature type="transmembrane region" description="Helical" evidence="9">
    <location>
        <begin position="581"/>
        <end position="599"/>
    </location>
</feature>
<dbReference type="Pfam" id="PF22599">
    <property type="entry name" value="SecDF_P1_head"/>
    <property type="match status" value="1"/>
</dbReference>
<evidence type="ECO:0000256" key="9">
    <source>
        <dbReference type="HAMAP-Rule" id="MF_01463"/>
    </source>
</evidence>
<dbReference type="InterPro" id="IPR005791">
    <property type="entry name" value="SecD"/>
</dbReference>
<evidence type="ECO:0000259" key="14">
    <source>
        <dbReference type="Pfam" id="PF22599"/>
    </source>
</evidence>
<organism evidence="15 16">
    <name type="scientific">Craurococcus roseus</name>
    <dbReference type="NCBI Taxonomy" id="77585"/>
    <lineage>
        <taxon>Bacteria</taxon>
        <taxon>Pseudomonadati</taxon>
        <taxon>Pseudomonadota</taxon>
        <taxon>Alphaproteobacteria</taxon>
        <taxon>Acetobacterales</taxon>
        <taxon>Acetobacteraceae</taxon>
        <taxon>Craurococcus</taxon>
    </lineage>
</organism>
<feature type="transmembrane region" description="Helical" evidence="9">
    <location>
        <begin position="382"/>
        <end position="403"/>
    </location>
</feature>
<dbReference type="HAMAP" id="MF_01463_B">
    <property type="entry name" value="SecD_B"/>
    <property type="match status" value="1"/>
</dbReference>
<evidence type="ECO:0000259" key="13">
    <source>
        <dbReference type="Pfam" id="PF21760"/>
    </source>
</evidence>
<comment type="caution">
    <text evidence="9">Lacks conserved residue(s) required for the propagation of feature annotation.</text>
</comment>
<dbReference type="Gene3D" id="3.30.70.3400">
    <property type="match status" value="2"/>
</dbReference>
<comment type="caution">
    <text evidence="15">The sequence shown here is derived from an EMBL/GenBank/DDBJ whole genome shotgun (WGS) entry which is preliminary data.</text>
</comment>
<evidence type="ECO:0000256" key="6">
    <source>
        <dbReference type="ARBA" id="ARBA00022989"/>
    </source>
</evidence>
<dbReference type="InterPro" id="IPR022646">
    <property type="entry name" value="SecD/SecF_CS"/>
</dbReference>
<feature type="domain" description="Protein translocase subunit SecDF P1" evidence="13">
    <location>
        <begin position="176"/>
        <end position="234"/>
    </location>
</feature>
<evidence type="ECO:0000256" key="8">
    <source>
        <dbReference type="ARBA" id="ARBA00023136"/>
    </source>
</evidence>
<feature type="transmembrane region" description="Helical" evidence="9">
    <location>
        <begin position="828"/>
        <end position="854"/>
    </location>
</feature>
<feature type="domain" description="Protein export membrane protein SecD/SecF C-terminal" evidence="12">
    <location>
        <begin position="677"/>
        <end position="855"/>
    </location>
</feature>
<dbReference type="NCBIfam" id="TIGR01129">
    <property type="entry name" value="secD"/>
    <property type="match status" value="1"/>
</dbReference>
<comment type="similarity">
    <text evidence="10">Belongs to the SecD/SecF family. SecF subfamily.</text>
</comment>
<dbReference type="InterPro" id="IPR005665">
    <property type="entry name" value="SecF_bac"/>
</dbReference>
<dbReference type="NCBIfam" id="TIGR00916">
    <property type="entry name" value="2A0604s01"/>
    <property type="match status" value="2"/>
</dbReference>
<gene>
    <name evidence="9 15" type="primary">secD</name>
    <name evidence="10" type="synonym">secF</name>
    <name evidence="15" type="ORF">GCM10009416_15880</name>
</gene>
<feature type="region of interest" description="Disordered" evidence="11">
    <location>
        <begin position="860"/>
        <end position="884"/>
    </location>
</feature>
<evidence type="ECO:0000259" key="12">
    <source>
        <dbReference type="Pfam" id="PF02355"/>
    </source>
</evidence>
<dbReference type="EMBL" id="BAAAFZ010000015">
    <property type="protein sequence ID" value="GAA0578142.1"/>
    <property type="molecule type" value="Genomic_DNA"/>
</dbReference>
<evidence type="ECO:0000256" key="10">
    <source>
        <dbReference type="HAMAP-Rule" id="MF_01464"/>
    </source>
</evidence>
<proteinExistence type="inferred from homology"/>
<feature type="transmembrane region" description="Helical" evidence="9">
    <location>
        <begin position="724"/>
        <end position="746"/>
    </location>
</feature>
<evidence type="ECO:0000256" key="11">
    <source>
        <dbReference type="SAM" id="MobiDB-lite"/>
    </source>
</evidence>
<dbReference type="HAMAP" id="MF_01464_B">
    <property type="entry name" value="SecF_B"/>
    <property type="match status" value="1"/>
</dbReference>
<dbReference type="Proteomes" id="UP001501588">
    <property type="component" value="Unassembled WGS sequence"/>
</dbReference>
<keyword evidence="4 9" id="KW-0812">Transmembrane</keyword>
<dbReference type="InterPro" id="IPR048634">
    <property type="entry name" value="SecD_SecF_C"/>
</dbReference>
<feature type="transmembrane region" description="Helical" evidence="9">
    <location>
        <begin position="697"/>
        <end position="717"/>
    </location>
</feature>
<keyword evidence="3 9" id="KW-1003">Cell membrane</keyword>
<comment type="similarity">
    <text evidence="9">Belongs to the SecD/SecF family. SecD subfamily.</text>
</comment>
<comment type="subunit">
    <text evidence="10">Forms a complex with SecD. Part of the essential Sec protein translocation apparatus which comprises SecA, SecYEG and auxiliary proteins SecDF-YajC and YidC.</text>
</comment>
<dbReference type="Pfam" id="PF02355">
    <property type="entry name" value="SecD_SecF_C"/>
    <property type="match status" value="2"/>
</dbReference>
<dbReference type="NCBIfam" id="NF009583">
    <property type="entry name" value="PRK13024.1-3"/>
    <property type="match status" value="1"/>
</dbReference>
<evidence type="ECO:0000256" key="4">
    <source>
        <dbReference type="ARBA" id="ARBA00022692"/>
    </source>
</evidence>
<comment type="function">
    <text evidence="9">Part of the Sec protein translocase complex. Interacts with the SecYEG preprotein conducting channel. SecDF uses the proton motive force (PMF) to complete protein translocation after the ATP-dependent function of SecA.</text>
</comment>
<dbReference type="InterPro" id="IPR054384">
    <property type="entry name" value="SecDF_P1_head"/>
</dbReference>
<feature type="domain" description="Protein export membrane protein SecD/SecF C-terminal" evidence="12">
    <location>
        <begin position="368"/>
        <end position="537"/>
    </location>
</feature>
<reference evidence="16" key="1">
    <citation type="journal article" date="2019" name="Int. J. Syst. Evol. Microbiol.">
        <title>The Global Catalogue of Microorganisms (GCM) 10K type strain sequencing project: providing services to taxonomists for standard genome sequencing and annotation.</title>
        <authorList>
            <consortium name="The Broad Institute Genomics Platform"/>
            <consortium name="The Broad Institute Genome Sequencing Center for Infectious Disease"/>
            <person name="Wu L."/>
            <person name="Ma J."/>
        </authorList>
    </citation>
    <scope>NUCLEOTIDE SEQUENCE [LARGE SCALE GENOMIC DNA]</scope>
    <source>
        <strain evidence="16">JCM 9933</strain>
    </source>
</reference>
<evidence type="ECO:0000256" key="3">
    <source>
        <dbReference type="ARBA" id="ARBA00022475"/>
    </source>
</evidence>
<dbReference type="NCBIfam" id="TIGR00966">
    <property type="entry name" value="transloc_SecF"/>
    <property type="match status" value="1"/>
</dbReference>
<dbReference type="SUPFAM" id="SSF82866">
    <property type="entry name" value="Multidrug efflux transporter AcrB transmembrane domain"/>
    <property type="match status" value="2"/>
</dbReference>
<evidence type="ECO:0000313" key="15">
    <source>
        <dbReference type="EMBL" id="GAA0578142.1"/>
    </source>
</evidence>